<dbReference type="AlphaFoldDB" id="A0A387BT37"/>
<evidence type="ECO:0000313" key="3">
    <source>
        <dbReference type="EMBL" id="AYG04230.1"/>
    </source>
</evidence>
<gene>
    <name evidence="3" type="ORF">D7I44_12290</name>
</gene>
<keyword evidence="2" id="KW-0732">Signal</keyword>
<evidence type="ECO:0000256" key="1">
    <source>
        <dbReference type="SAM" id="MobiDB-lite"/>
    </source>
</evidence>
<feature type="signal peptide" evidence="2">
    <location>
        <begin position="1"/>
        <end position="29"/>
    </location>
</feature>
<accession>A0A387BT37</accession>
<dbReference type="Proteomes" id="UP000275069">
    <property type="component" value="Chromosome"/>
</dbReference>
<protein>
    <submittedName>
        <fullName evidence="3">Uncharacterized protein</fullName>
    </submittedName>
</protein>
<keyword evidence="4" id="KW-1185">Reference proteome</keyword>
<proteinExistence type="predicted"/>
<evidence type="ECO:0000256" key="2">
    <source>
        <dbReference type="SAM" id="SignalP"/>
    </source>
</evidence>
<feature type="region of interest" description="Disordered" evidence="1">
    <location>
        <begin position="24"/>
        <end position="86"/>
    </location>
</feature>
<name>A0A387BT37_9MICO</name>
<evidence type="ECO:0000313" key="4">
    <source>
        <dbReference type="Proteomes" id="UP000275069"/>
    </source>
</evidence>
<feature type="chain" id="PRO_5039677905" evidence="2">
    <location>
        <begin position="30"/>
        <end position="86"/>
    </location>
</feature>
<dbReference type="EMBL" id="CP032624">
    <property type="protein sequence ID" value="AYG04230.1"/>
    <property type="molecule type" value="Genomic_DNA"/>
</dbReference>
<sequence length="86" mass="8612">MKAPIRSTAAVLAAAGLLALAGCAGGAPAGLTDEHPTPTTAPIEPPTPRVTVPPTDSLPIGRVLVPRAAPPAPEKLPPGRFAKRPQ</sequence>
<reference evidence="3 4" key="1">
    <citation type="submission" date="2018-09" db="EMBL/GenBank/DDBJ databases">
        <title>Genome sequencing of strain 2DFW10M-5.</title>
        <authorList>
            <person name="Heo J."/>
            <person name="Kim S.-J."/>
            <person name="Kwon S.-W."/>
        </authorList>
    </citation>
    <scope>NUCLEOTIDE SEQUENCE [LARGE SCALE GENOMIC DNA]</scope>
    <source>
        <strain evidence="3 4">2DFW10M-5</strain>
    </source>
</reference>
<organism evidence="3 4">
    <name type="scientific">Gryllotalpicola protaetiae</name>
    <dbReference type="NCBI Taxonomy" id="2419771"/>
    <lineage>
        <taxon>Bacteria</taxon>
        <taxon>Bacillati</taxon>
        <taxon>Actinomycetota</taxon>
        <taxon>Actinomycetes</taxon>
        <taxon>Micrococcales</taxon>
        <taxon>Microbacteriaceae</taxon>
        <taxon>Gryllotalpicola</taxon>
    </lineage>
</organism>
<dbReference type="KEGG" id="gry:D7I44_12290"/>
<dbReference type="PROSITE" id="PS51257">
    <property type="entry name" value="PROKAR_LIPOPROTEIN"/>
    <property type="match status" value="1"/>
</dbReference>
<dbReference type="RefSeq" id="WP_120789760.1">
    <property type="nucleotide sequence ID" value="NZ_CP032624.1"/>
</dbReference>